<dbReference type="PANTHER" id="PTHR24407">
    <property type="entry name" value="PROTEIN KINASE DOMAIN-CONTAINING PROTEIN"/>
    <property type="match status" value="1"/>
</dbReference>
<dbReference type="PANTHER" id="PTHR24407:SF14">
    <property type="entry name" value="SIR2-LIKE DOMAIN-CONTAINING PROTEIN"/>
    <property type="match status" value="1"/>
</dbReference>
<organism evidence="3 4">
    <name type="scientific">Desmophyllum pertusum</name>
    <dbReference type="NCBI Taxonomy" id="174260"/>
    <lineage>
        <taxon>Eukaryota</taxon>
        <taxon>Metazoa</taxon>
        <taxon>Cnidaria</taxon>
        <taxon>Anthozoa</taxon>
        <taxon>Hexacorallia</taxon>
        <taxon>Scleractinia</taxon>
        <taxon>Caryophylliina</taxon>
        <taxon>Caryophylliidae</taxon>
        <taxon>Desmophyllum</taxon>
    </lineage>
</organism>
<dbReference type="Proteomes" id="UP001163046">
    <property type="component" value="Unassembled WGS sequence"/>
</dbReference>
<name>A0A9X0CS36_9CNID</name>
<accession>A0A9X0CS36</accession>
<feature type="region of interest" description="Disordered" evidence="1">
    <location>
        <begin position="54"/>
        <end position="80"/>
    </location>
</feature>
<feature type="compositionally biased region" description="Polar residues" evidence="1">
    <location>
        <begin position="59"/>
        <end position="78"/>
    </location>
</feature>
<protein>
    <recommendedName>
        <fullName evidence="2">NACHT domain-containing protein</fullName>
    </recommendedName>
</protein>
<evidence type="ECO:0000256" key="1">
    <source>
        <dbReference type="SAM" id="MobiDB-lite"/>
    </source>
</evidence>
<dbReference type="Gene3D" id="3.40.50.300">
    <property type="entry name" value="P-loop containing nucleotide triphosphate hydrolases"/>
    <property type="match status" value="1"/>
</dbReference>
<evidence type="ECO:0000313" key="3">
    <source>
        <dbReference type="EMBL" id="KAJ7372148.1"/>
    </source>
</evidence>
<feature type="compositionally biased region" description="Basic and acidic residues" evidence="1">
    <location>
        <begin position="115"/>
        <end position="128"/>
    </location>
</feature>
<keyword evidence="4" id="KW-1185">Reference proteome</keyword>
<dbReference type="AlphaFoldDB" id="A0A9X0CS36"/>
<reference evidence="3" key="1">
    <citation type="submission" date="2023-01" db="EMBL/GenBank/DDBJ databases">
        <title>Genome assembly of the deep-sea coral Lophelia pertusa.</title>
        <authorList>
            <person name="Herrera S."/>
            <person name="Cordes E."/>
        </authorList>
    </citation>
    <scope>NUCLEOTIDE SEQUENCE</scope>
    <source>
        <strain evidence="3">USNM1676648</strain>
        <tissue evidence="3">Polyp</tissue>
    </source>
</reference>
<sequence>MKEQASPIETFDVKTCRSKLAEHYKRTAKVPTSVWSKTSKVDIHQIYTRLSLVKEEQTPEGSSQSEPTHYTDVFTANKNGDIPNRILVQGQTGIGKSTFVKKLAVDWAELDDEKTEEKQGDALERSENDADMSEDNEETSQDSEDTVSEDTSSDESDTSSDEYEENQKKCPEEVRACSCY</sequence>
<dbReference type="OrthoDB" id="6016049at2759"/>
<gene>
    <name evidence="3" type="ORF">OS493_020574</name>
</gene>
<proteinExistence type="predicted"/>
<dbReference type="Pfam" id="PF05729">
    <property type="entry name" value="NACHT"/>
    <property type="match status" value="1"/>
</dbReference>
<feature type="region of interest" description="Disordered" evidence="1">
    <location>
        <begin position="110"/>
        <end position="180"/>
    </location>
</feature>
<feature type="compositionally biased region" description="Acidic residues" evidence="1">
    <location>
        <begin position="129"/>
        <end position="164"/>
    </location>
</feature>
<feature type="compositionally biased region" description="Basic and acidic residues" evidence="1">
    <location>
        <begin position="165"/>
        <end position="180"/>
    </location>
</feature>
<evidence type="ECO:0000313" key="4">
    <source>
        <dbReference type="Proteomes" id="UP001163046"/>
    </source>
</evidence>
<evidence type="ECO:0000259" key="2">
    <source>
        <dbReference type="Pfam" id="PF05729"/>
    </source>
</evidence>
<comment type="caution">
    <text evidence="3">The sequence shown here is derived from an EMBL/GenBank/DDBJ whole genome shotgun (WGS) entry which is preliminary data.</text>
</comment>
<dbReference type="EMBL" id="MU826838">
    <property type="protein sequence ID" value="KAJ7372148.1"/>
    <property type="molecule type" value="Genomic_DNA"/>
</dbReference>
<dbReference type="InterPro" id="IPR007111">
    <property type="entry name" value="NACHT_NTPase"/>
</dbReference>
<feature type="domain" description="NACHT" evidence="2">
    <location>
        <begin position="85"/>
        <end position="114"/>
    </location>
</feature>
<dbReference type="InterPro" id="IPR027417">
    <property type="entry name" value="P-loop_NTPase"/>
</dbReference>